<dbReference type="GO" id="GO:0000150">
    <property type="term" value="F:DNA strand exchange activity"/>
    <property type="evidence" value="ECO:0007669"/>
    <property type="project" value="InterPro"/>
</dbReference>
<dbReference type="Proteomes" id="UP000016511">
    <property type="component" value="Unassembled WGS sequence"/>
</dbReference>
<keyword evidence="10" id="KW-1185">Reference proteome</keyword>
<organism evidence="9 10">
    <name type="scientific">Aneurinibacillus aneurinilyticus ATCC 12856</name>
    <dbReference type="NCBI Taxonomy" id="649747"/>
    <lineage>
        <taxon>Bacteria</taxon>
        <taxon>Bacillati</taxon>
        <taxon>Bacillota</taxon>
        <taxon>Bacilli</taxon>
        <taxon>Bacillales</taxon>
        <taxon>Paenibacillaceae</taxon>
        <taxon>Aneurinibacillus group</taxon>
        <taxon>Aneurinibacillus</taxon>
    </lineage>
</organism>
<evidence type="ECO:0000256" key="5">
    <source>
        <dbReference type="PROSITE-ProRule" id="PRU10137"/>
    </source>
</evidence>
<dbReference type="eggNOG" id="COG1961">
    <property type="taxonomic scope" value="Bacteria"/>
</dbReference>
<dbReference type="GO" id="GO:0003677">
    <property type="term" value="F:DNA binding"/>
    <property type="evidence" value="ECO:0007669"/>
    <property type="project" value="UniProtKB-KW"/>
</dbReference>
<evidence type="ECO:0000313" key="10">
    <source>
        <dbReference type="Proteomes" id="UP000016511"/>
    </source>
</evidence>
<comment type="caution">
    <text evidence="9">The sequence shown here is derived from an EMBL/GenBank/DDBJ whole genome shotgun (WGS) entry which is preliminary data.</text>
</comment>
<dbReference type="Pfam" id="PF13408">
    <property type="entry name" value="Zn_ribbon_recom"/>
    <property type="match status" value="1"/>
</dbReference>
<evidence type="ECO:0000256" key="1">
    <source>
        <dbReference type="ARBA" id="ARBA00022908"/>
    </source>
</evidence>
<dbReference type="AlphaFoldDB" id="U1WI86"/>
<feature type="active site" description="O-(5'-phospho-DNA)-serine intermediate" evidence="4 5">
    <location>
        <position position="24"/>
    </location>
</feature>
<dbReference type="STRING" id="649747.HMPREF0083_03551"/>
<protein>
    <submittedName>
        <fullName evidence="9">Resolvase protein</fullName>
    </submittedName>
</protein>
<keyword evidence="3" id="KW-0233">DNA recombination</keyword>
<evidence type="ECO:0000256" key="4">
    <source>
        <dbReference type="PIRSR" id="PIRSR606118-50"/>
    </source>
</evidence>
<accession>U1WI86</accession>
<dbReference type="SUPFAM" id="SSF53041">
    <property type="entry name" value="Resolvase-like"/>
    <property type="match status" value="1"/>
</dbReference>
<dbReference type="PANTHER" id="PTHR30461">
    <property type="entry name" value="DNA-INVERTASE FROM LAMBDOID PROPHAGE"/>
    <property type="match status" value="1"/>
</dbReference>
<dbReference type="InterPro" id="IPR006119">
    <property type="entry name" value="Resolv_N"/>
</dbReference>
<evidence type="ECO:0000256" key="2">
    <source>
        <dbReference type="ARBA" id="ARBA00023125"/>
    </source>
</evidence>
<dbReference type="PROSITE" id="PS51737">
    <property type="entry name" value="RECOMBINASE_DNA_BIND"/>
    <property type="match status" value="1"/>
</dbReference>
<dbReference type="PATRIC" id="fig|649747.3.peg.3217"/>
<keyword evidence="1" id="KW-0229">DNA integration</keyword>
<dbReference type="Gene3D" id="3.90.1750.20">
    <property type="entry name" value="Putative Large Serine Recombinase, Chain B, Domain 2"/>
    <property type="match status" value="1"/>
</dbReference>
<reference evidence="9 10" key="1">
    <citation type="submission" date="2013-08" db="EMBL/GenBank/DDBJ databases">
        <authorList>
            <person name="Weinstock G."/>
            <person name="Sodergren E."/>
            <person name="Wylie T."/>
            <person name="Fulton L."/>
            <person name="Fulton R."/>
            <person name="Fronick C."/>
            <person name="O'Laughlin M."/>
            <person name="Godfrey J."/>
            <person name="Miner T."/>
            <person name="Herter B."/>
            <person name="Appelbaum E."/>
            <person name="Cordes M."/>
            <person name="Lek S."/>
            <person name="Wollam A."/>
            <person name="Pepin K.H."/>
            <person name="Palsikar V.B."/>
            <person name="Mitreva M."/>
            <person name="Wilson R.K."/>
        </authorList>
    </citation>
    <scope>NUCLEOTIDE SEQUENCE [LARGE SCALE GENOMIC DNA]</scope>
    <source>
        <strain evidence="9 10">ATCC 12856</strain>
    </source>
</reference>
<name>U1WI86_ANEAE</name>
<dbReference type="InterPro" id="IPR025827">
    <property type="entry name" value="Zn_ribbon_recom_dom"/>
</dbReference>
<feature type="coiled-coil region" evidence="6">
    <location>
        <begin position="404"/>
        <end position="464"/>
    </location>
</feature>
<feature type="domain" description="Resolvase/invertase-type recombinase catalytic" evidence="7">
    <location>
        <begin position="16"/>
        <end position="167"/>
    </location>
</feature>
<dbReference type="Pfam" id="PF00239">
    <property type="entry name" value="Resolvase"/>
    <property type="match status" value="1"/>
</dbReference>
<dbReference type="InterPro" id="IPR036162">
    <property type="entry name" value="Resolvase-like_N_sf"/>
</dbReference>
<dbReference type="Gene3D" id="3.40.50.1390">
    <property type="entry name" value="Resolvase, N-terminal catalytic domain"/>
    <property type="match status" value="1"/>
</dbReference>
<evidence type="ECO:0000256" key="6">
    <source>
        <dbReference type="SAM" id="Coils"/>
    </source>
</evidence>
<dbReference type="InterPro" id="IPR050639">
    <property type="entry name" value="SSR_resolvase"/>
</dbReference>
<dbReference type="InterPro" id="IPR006118">
    <property type="entry name" value="Recombinase_CS"/>
</dbReference>
<dbReference type="GO" id="GO:0015074">
    <property type="term" value="P:DNA integration"/>
    <property type="evidence" value="ECO:0007669"/>
    <property type="project" value="UniProtKB-KW"/>
</dbReference>
<evidence type="ECO:0000259" key="7">
    <source>
        <dbReference type="PROSITE" id="PS51736"/>
    </source>
</evidence>
<dbReference type="PROSITE" id="PS51736">
    <property type="entry name" value="RECOMBINASES_3"/>
    <property type="match status" value="1"/>
</dbReference>
<dbReference type="SMART" id="SM00857">
    <property type="entry name" value="Resolvase"/>
    <property type="match status" value="1"/>
</dbReference>
<keyword evidence="6" id="KW-0175">Coiled coil</keyword>
<proteinExistence type="predicted"/>
<dbReference type="EMBL" id="AWSJ01000217">
    <property type="protein sequence ID" value="ERI08269.1"/>
    <property type="molecule type" value="Genomic_DNA"/>
</dbReference>
<dbReference type="CDD" id="cd00338">
    <property type="entry name" value="Ser_Recombinase"/>
    <property type="match status" value="1"/>
</dbReference>
<evidence type="ECO:0000256" key="3">
    <source>
        <dbReference type="ARBA" id="ARBA00023172"/>
    </source>
</evidence>
<gene>
    <name evidence="9" type="ORF">HMPREF0083_03551</name>
</gene>
<evidence type="ECO:0000313" key="9">
    <source>
        <dbReference type="EMBL" id="ERI08269.1"/>
    </source>
</evidence>
<feature type="domain" description="Recombinase" evidence="8">
    <location>
        <begin position="175"/>
        <end position="310"/>
    </location>
</feature>
<dbReference type="InterPro" id="IPR038109">
    <property type="entry name" value="DNA_bind_recomb_sf"/>
</dbReference>
<dbReference type="PROSITE" id="PS00397">
    <property type="entry name" value="RECOMBINASES_1"/>
    <property type="match status" value="1"/>
</dbReference>
<evidence type="ECO:0000259" key="8">
    <source>
        <dbReference type="PROSITE" id="PS51737"/>
    </source>
</evidence>
<dbReference type="InterPro" id="IPR011109">
    <property type="entry name" value="DNA_bind_recombinase_dom"/>
</dbReference>
<dbReference type="PANTHER" id="PTHR30461:SF23">
    <property type="entry name" value="DNA RECOMBINASE-RELATED"/>
    <property type="match status" value="1"/>
</dbReference>
<sequence>MTVFFTFGLKGDEMIPVAIYARVSTDQQGDSIDHQISLMKDYMCRNFTTDYYTDAKLVYIDEGYSGYYTTILERPAMKRLLEDAKKGIFKVVLFKEITRMGRDEEENLKIVRILEASGVRIRSNDGYDSKRAESKLLFKISNFMAEIESERISSRVSAGFREKARSGKWPASKIPFGYRRDCETHRLEIDDIQAEVIRLIFHWYVHERIGTLAIANRLNEKGYKTVNNNPFQQATIRRILENRAYVGDVVYGTRRAKLERVYDANQNLIKKNRKYIETGNPIVAKDAHPAIIKRSLFLQAQEIMRERQEKVGKTSNRAKYPLSGILYCARCGAGMVSIRSTKPDNENYHYRYYKCGRNHKYGKSACVHDPVPAKALEKELFELLMNEIKKSPKRFLISRNQIKITTLTEKLQLLVEQKRKLQKKQVHAATNSDVLEQDVLREVLSVLKNQIQAIEQQVIAVHKQIEESKKTGSKKYTLEEVLDKRHKITMDDIQHLRALFHKLIERIDIYDKTTITSIKFTFDLYN</sequence>
<keyword evidence="2" id="KW-0238">DNA-binding</keyword>
<dbReference type="HOGENOM" id="CLU_010686_18_3_9"/>
<dbReference type="Pfam" id="PF07508">
    <property type="entry name" value="Recombinase"/>
    <property type="match status" value="1"/>
</dbReference>